<feature type="transmembrane region" description="Helical" evidence="9">
    <location>
        <begin position="91"/>
        <end position="109"/>
    </location>
</feature>
<evidence type="ECO:0000256" key="4">
    <source>
        <dbReference type="ARBA" id="ARBA00022475"/>
    </source>
</evidence>
<gene>
    <name evidence="11" type="primary">uspB</name>
    <name evidence="10" type="ORF">Xinn_03195</name>
    <name evidence="11" type="ORF">XIS1_1130004</name>
</gene>
<evidence type="ECO:0000256" key="5">
    <source>
        <dbReference type="ARBA" id="ARBA00022519"/>
    </source>
</evidence>
<keyword evidence="8 9" id="KW-0472">Membrane</keyword>
<dbReference type="GO" id="GO:0005886">
    <property type="term" value="C:plasma membrane"/>
    <property type="evidence" value="ECO:0007669"/>
    <property type="project" value="UniProtKB-SubCell"/>
</dbReference>
<dbReference type="Proteomes" id="UP000224871">
    <property type="component" value="Unassembled WGS sequence"/>
</dbReference>
<dbReference type="RefSeq" id="WP_086954769.1">
    <property type="nucleotide sequence ID" value="NZ_CAWNQC010000249.1"/>
</dbReference>
<proteinExistence type="inferred from homology"/>
<organism evidence="11 12">
    <name type="scientific">Xenorhabdus innexi</name>
    <dbReference type="NCBI Taxonomy" id="290109"/>
    <lineage>
        <taxon>Bacteria</taxon>
        <taxon>Pseudomonadati</taxon>
        <taxon>Pseudomonadota</taxon>
        <taxon>Gammaproteobacteria</taxon>
        <taxon>Enterobacterales</taxon>
        <taxon>Morganellaceae</taxon>
        <taxon>Xenorhabdus</taxon>
    </lineage>
</organism>
<evidence type="ECO:0000256" key="1">
    <source>
        <dbReference type="ARBA" id="ARBA00004429"/>
    </source>
</evidence>
<name>A0A1N6MRG3_9GAMM</name>
<reference evidence="12" key="2">
    <citation type="submission" date="2016-12" db="EMBL/GenBank/DDBJ databases">
        <authorList>
            <person name="Gaudriault S."/>
        </authorList>
    </citation>
    <scope>NUCLEOTIDE SEQUENCE [LARGE SCALE GENOMIC DNA]</scope>
    <source>
        <strain evidence="12">HGB1681 (deposited as PTA-6826 in the American Type Culture Collection)</strain>
    </source>
</reference>
<evidence type="ECO:0000256" key="9">
    <source>
        <dbReference type="SAM" id="Phobius"/>
    </source>
</evidence>
<protein>
    <recommendedName>
        <fullName evidence="3">Universal stress protein B</fullName>
    </recommendedName>
</protein>
<evidence type="ECO:0000313" key="12">
    <source>
        <dbReference type="Proteomes" id="UP000196435"/>
    </source>
</evidence>
<dbReference type="EMBL" id="FTLG01000017">
    <property type="protein sequence ID" value="SIP71364.1"/>
    <property type="molecule type" value="Genomic_DNA"/>
</dbReference>
<evidence type="ECO:0000313" key="13">
    <source>
        <dbReference type="Proteomes" id="UP000224871"/>
    </source>
</evidence>
<comment type="subcellular location">
    <subcellularLocation>
        <location evidence="1">Cell inner membrane</location>
        <topology evidence="1">Multi-pass membrane protein</topology>
    </subcellularLocation>
</comment>
<evidence type="ECO:0000256" key="6">
    <source>
        <dbReference type="ARBA" id="ARBA00022692"/>
    </source>
</evidence>
<evidence type="ECO:0000256" key="7">
    <source>
        <dbReference type="ARBA" id="ARBA00022989"/>
    </source>
</evidence>
<feature type="transmembrane region" description="Helical" evidence="9">
    <location>
        <begin position="6"/>
        <end position="24"/>
    </location>
</feature>
<evidence type="ECO:0000256" key="2">
    <source>
        <dbReference type="ARBA" id="ARBA00009803"/>
    </source>
</evidence>
<keyword evidence="6 9" id="KW-0812">Transmembrane</keyword>
<sequence length="110" mass="12752">MFSMFAFFWAICIISIINILRYISSLRVLLSILRQADPMLYQSIDGNGFFTGNGQFSKQIRLVRYINTQGYLNHHNDDVIFFCERLRKQFILTKVLCGIVLLSLIVIVIA</sequence>
<evidence type="ECO:0000256" key="3">
    <source>
        <dbReference type="ARBA" id="ARBA00021128"/>
    </source>
</evidence>
<comment type="similarity">
    <text evidence="2">Belongs to the universal stress protein B family.</text>
</comment>
<keyword evidence="4" id="KW-1003">Cell membrane</keyword>
<dbReference type="EMBL" id="NIBU01000050">
    <property type="protein sequence ID" value="PHM30684.1"/>
    <property type="molecule type" value="Genomic_DNA"/>
</dbReference>
<evidence type="ECO:0000313" key="10">
    <source>
        <dbReference type="EMBL" id="PHM30684.1"/>
    </source>
</evidence>
<keyword evidence="5" id="KW-0997">Cell inner membrane</keyword>
<keyword evidence="13" id="KW-1185">Reference proteome</keyword>
<dbReference type="Proteomes" id="UP000196435">
    <property type="component" value="Unassembled WGS sequence"/>
</dbReference>
<keyword evidence="7 9" id="KW-1133">Transmembrane helix</keyword>
<dbReference type="NCBIfam" id="NF003435">
    <property type="entry name" value="PRK04960.1"/>
    <property type="match status" value="1"/>
</dbReference>
<reference evidence="11" key="1">
    <citation type="submission" date="2016-12" db="EMBL/GenBank/DDBJ databases">
        <authorList>
            <person name="Song W.-J."/>
            <person name="Kurnit D.M."/>
        </authorList>
    </citation>
    <scope>NUCLEOTIDE SEQUENCE [LARGE SCALE GENOMIC DNA]</scope>
    <source>
        <strain evidence="11">HGB1681</strain>
    </source>
</reference>
<accession>A0A1N6MRG3</accession>
<evidence type="ECO:0000313" key="11">
    <source>
        <dbReference type="EMBL" id="SIP71364.1"/>
    </source>
</evidence>
<dbReference type="Pfam" id="PF10625">
    <property type="entry name" value="UspB"/>
    <property type="match status" value="1"/>
</dbReference>
<dbReference type="AlphaFoldDB" id="A0A1N6MRG3"/>
<dbReference type="InterPro" id="IPR019598">
    <property type="entry name" value="Universal_stress_protein_B"/>
</dbReference>
<evidence type="ECO:0000256" key="8">
    <source>
        <dbReference type="ARBA" id="ARBA00023136"/>
    </source>
</evidence>
<dbReference type="OrthoDB" id="6432605at2"/>
<reference evidence="10 13" key="3">
    <citation type="journal article" date="2017" name="Nat. Microbiol.">
        <title>Natural product diversity associated with the nematode symbionts Photorhabdus and Xenorhabdus.</title>
        <authorList>
            <person name="Tobias N.J."/>
            <person name="Wolff H."/>
            <person name="Djahanschiri B."/>
            <person name="Grundmann F."/>
            <person name="Kronenwerth M."/>
            <person name="Shi Y.M."/>
            <person name="Simonyi S."/>
            <person name="Grun P."/>
            <person name="Shapiro-Ilan D."/>
            <person name="Pidot S.J."/>
            <person name="Stinear T.P."/>
            <person name="Ebersberger I."/>
            <person name="Bode H.B."/>
        </authorList>
    </citation>
    <scope>NUCLEOTIDE SEQUENCE [LARGE SCALE GENOMIC DNA]</scope>
    <source>
        <strain evidence="10 13">DSM 16336</strain>
    </source>
</reference>